<dbReference type="GO" id="GO:0016301">
    <property type="term" value="F:kinase activity"/>
    <property type="evidence" value="ECO:0007669"/>
    <property type="project" value="UniProtKB-UniRule"/>
</dbReference>
<dbReference type="RefSeq" id="WP_153409045.1">
    <property type="nucleotide sequence ID" value="NZ_WEGK01000003.1"/>
</dbReference>
<dbReference type="Pfam" id="PF03881">
    <property type="entry name" value="Fructosamin_kin"/>
    <property type="match status" value="1"/>
</dbReference>
<keyword evidence="1" id="KW-0808">Transferase</keyword>
<dbReference type="PANTHER" id="PTHR12149:SF8">
    <property type="entry name" value="PROTEIN-RIBULOSAMINE 3-KINASE"/>
    <property type="match status" value="1"/>
</dbReference>
<comment type="similarity">
    <text evidence="1">Belongs to the fructosamine kinase family.</text>
</comment>
<evidence type="ECO:0000256" key="1">
    <source>
        <dbReference type="PIRNR" id="PIRNR006221"/>
    </source>
</evidence>
<reference evidence="2 3" key="1">
    <citation type="submission" date="2019-10" db="EMBL/GenBank/DDBJ databases">
        <title>Nocardia macrotermitis sp. nov. and Nocardia aurantia sp. nov., isolated from the gut of fungus growing-termite Macrotermes natalensis.</title>
        <authorList>
            <person name="Benndorf R."/>
            <person name="Schwitalla J."/>
            <person name="Martin K."/>
            <person name="De Beer W."/>
            <person name="Kaster A.-K."/>
            <person name="Vollmers J."/>
            <person name="Poulsen M."/>
            <person name="Beemelmanns C."/>
        </authorList>
    </citation>
    <scope>NUCLEOTIDE SEQUENCE [LARGE SCALE GENOMIC DNA]</scope>
    <source>
        <strain evidence="2 3">RB20</strain>
    </source>
</reference>
<keyword evidence="1" id="KW-0418">Kinase</keyword>
<dbReference type="Proteomes" id="UP000438448">
    <property type="component" value="Unassembled WGS sequence"/>
</dbReference>
<dbReference type="PANTHER" id="PTHR12149">
    <property type="entry name" value="FRUCTOSAMINE 3 KINASE-RELATED PROTEIN"/>
    <property type="match status" value="1"/>
</dbReference>
<keyword evidence="3" id="KW-1185">Reference proteome</keyword>
<dbReference type="SUPFAM" id="SSF56112">
    <property type="entry name" value="Protein kinase-like (PK-like)"/>
    <property type="match status" value="1"/>
</dbReference>
<dbReference type="PIRSF" id="PIRSF006221">
    <property type="entry name" value="Ketosamine-3-kinase"/>
    <property type="match status" value="1"/>
</dbReference>
<dbReference type="Gene3D" id="1.20.1270.240">
    <property type="match status" value="1"/>
</dbReference>
<comment type="caution">
    <text evidence="2">The sequence shown here is derived from an EMBL/GenBank/DDBJ whole genome shotgun (WGS) entry which is preliminary data.</text>
</comment>
<accession>A0A7K0CYK7</accession>
<dbReference type="EMBL" id="WEGK01000003">
    <property type="protein sequence ID" value="MQY18531.1"/>
    <property type="molecule type" value="Genomic_DNA"/>
</dbReference>
<dbReference type="OrthoDB" id="5291879at2"/>
<gene>
    <name evidence="2" type="ORF">NRB20_16100</name>
</gene>
<dbReference type="InterPro" id="IPR016477">
    <property type="entry name" value="Fructo-/Ketosamine-3-kinase"/>
</dbReference>
<proteinExistence type="inferred from homology"/>
<evidence type="ECO:0000313" key="2">
    <source>
        <dbReference type="EMBL" id="MQY18531.1"/>
    </source>
</evidence>
<dbReference type="Gene3D" id="3.30.200.20">
    <property type="entry name" value="Phosphorylase Kinase, domain 1"/>
    <property type="match status" value="1"/>
</dbReference>
<evidence type="ECO:0000313" key="3">
    <source>
        <dbReference type="Proteomes" id="UP000438448"/>
    </source>
</evidence>
<evidence type="ECO:0008006" key="4">
    <source>
        <dbReference type="Google" id="ProtNLM"/>
    </source>
</evidence>
<dbReference type="Gene3D" id="1.10.510.10">
    <property type="entry name" value="Transferase(Phosphotransferase) domain 1"/>
    <property type="match status" value="1"/>
</dbReference>
<dbReference type="AlphaFoldDB" id="A0A7K0CYK7"/>
<dbReference type="InterPro" id="IPR011009">
    <property type="entry name" value="Kinase-like_dom_sf"/>
</dbReference>
<name>A0A7K0CYK7_9NOCA</name>
<protein>
    <recommendedName>
        <fullName evidence="4">Fructosamine-3-kinase</fullName>
    </recommendedName>
</protein>
<organism evidence="2 3">
    <name type="scientific">Nocardia macrotermitis</name>
    <dbReference type="NCBI Taxonomy" id="2585198"/>
    <lineage>
        <taxon>Bacteria</taxon>
        <taxon>Bacillati</taxon>
        <taxon>Actinomycetota</taxon>
        <taxon>Actinomycetes</taxon>
        <taxon>Mycobacteriales</taxon>
        <taxon>Nocardiaceae</taxon>
        <taxon>Nocardia</taxon>
    </lineage>
</organism>
<sequence>MDLDWLRANPRQLGMFLEHQRIRVTPVPGGDICVAERLTLDDGSELFAKRLPGTPPAGFFAAEAAGLRWLAVPGGPRVPEVVAVDSSAIALEWIGHGEPSSAAAEEFGRRLAVLHRAPCPDFGADWPGYIGTEPLDNTLTSGDTAWIEWYRLRRIEPYLRKSRDEDALTAADVAAVEKTLNSIDPPGAGPARIHGDLHPGNLFWGRDEVWLVDPAAHGGHRETDLATLRLFAGTPHLDRIIAAYQEIHPLAPGWEERIGVHQLHLALVHTAMFGSMYADLVRALASARSGESLGGR</sequence>